<dbReference type="RefSeq" id="WP_368496995.1">
    <property type="nucleotide sequence ID" value="NZ_CP162511.1"/>
</dbReference>
<evidence type="ECO:0008006" key="2">
    <source>
        <dbReference type="Google" id="ProtNLM"/>
    </source>
</evidence>
<sequence length="152" mass="16423">MEHPEAPRLDPTPEQVAEIDRRAAALKEQPESFAAMDALWRAVYALDRWIFIARGTDDQPGPYAGELPQGPMLFAFTTGERARSAALGMGLSEDEVSRLLAVPLPAAIEWAATFASVGVKGIAFDIPTAGYFAPLTNLVPMRDYMAAHPPAV</sequence>
<reference evidence="1" key="1">
    <citation type="submission" date="2024-05" db="EMBL/GenBank/DDBJ databases">
        <title>Herbiconiux sp. A18JL235.</title>
        <authorList>
            <person name="Zhang G."/>
        </authorList>
    </citation>
    <scope>NUCLEOTIDE SEQUENCE</scope>
    <source>
        <strain evidence="1">A18JL235</strain>
    </source>
</reference>
<name>A0AB39BE51_9MICO</name>
<evidence type="ECO:0000313" key="1">
    <source>
        <dbReference type="EMBL" id="XDI04591.1"/>
    </source>
</evidence>
<accession>A0AB39BE51</accession>
<organism evidence="1">
    <name type="scientific">Herbiconiux sp. A18JL235</name>
    <dbReference type="NCBI Taxonomy" id="3152363"/>
    <lineage>
        <taxon>Bacteria</taxon>
        <taxon>Bacillati</taxon>
        <taxon>Actinomycetota</taxon>
        <taxon>Actinomycetes</taxon>
        <taxon>Micrococcales</taxon>
        <taxon>Microbacteriaceae</taxon>
        <taxon>Herbiconiux</taxon>
    </lineage>
</organism>
<dbReference type="AlphaFoldDB" id="A0AB39BE51"/>
<dbReference type="EMBL" id="CP162511">
    <property type="protein sequence ID" value="XDI04591.1"/>
    <property type="molecule type" value="Genomic_DNA"/>
</dbReference>
<protein>
    <recommendedName>
        <fullName evidence="2">SseB family protein</fullName>
    </recommendedName>
</protein>
<proteinExistence type="predicted"/>
<gene>
    <name evidence="1" type="ORF">ABFY20_14795</name>
</gene>